<dbReference type="SUPFAM" id="SSF50129">
    <property type="entry name" value="GroES-like"/>
    <property type="match status" value="1"/>
</dbReference>
<protein>
    <submittedName>
        <fullName evidence="3">NADPH:quinone reductase</fullName>
    </submittedName>
</protein>
<reference evidence="3 4" key="1">
    <citation type="submission" date="2024-06" db="EMBL/GenBank/DDBJ databases">
        <title>The Natural Products Discovery Center: Release of the First 8490 Sequenced Strains for Exploring Actinobacteria Biosynthetic Diversity.</title>
        <authorList>
            <person name="Kalkreuter E."/>
            <person name="Kautsar S.A."/>
            <person name="Yang D."/>
            <person name="Bader C.D."/>
            <person name="Teijaro C.N."/>
            <person name="Fluegel L."/>
            <person name="Davis C.M."/>
            <person name="Simpson J.R."/>
            <person name="Lauterbach L."/>
            <person name="Steele A.D."/>
            <person name="Gui C."/>
            <person name="Meng S."/>
            <person name="Li G."/>
            <person name="Viehrig K."/>
            <person name="Ye F."/>
            <person name="Su P."/>
            <person name="Kiefer A.F."/>
            <person name="Nichols A."/>
            <person name="Cepeda A.J."/>
            <person name="Yan W."/>
            <person name="Fan B."/>
            <person name="Jiang Y."/>
            <person name="Adhikari A."/>
            <person name="Zheng C.-J."/>
            <person name="Schuster L."/>
            <person name="Cowan T.M."/>
            <person name="Smanski M.J."/>
            <person name="Chevrette M.G."/>
            <person name="De Carvalho L.P.S."/>
            <person name="Shen B."/>
        </authorList>
    </citation>
    <scope>NUCLEOTIDE SEQUENCE [LARGE SCALE GENOMIC DNA]</scope>
    <source>
        <strain evidence="3 4">NPDC050671</strain>
    </source>
</reference>
<evidence type="ECO:0000313" key="3">
    <source>
        <dbReference type="EMBL" id="MEV0367333.1"/>
    </source>
</evidence>
<name>A0ABV3FIL3_9NOCA</name>
<gene>
    <name evidence="3" type="ORF">AB0H72_32055</name>
</gene>
<dbReference type="PANTHER" id="PTHR44154">
    <property type="entry name" value="QUINONE OXIDOREDUCTASE"/>
    <property type="match status" value="1"/>
</dbReference>
<dbReference type="PANTHER" id="PTHR44154:SF1">
    <property type="entry name" value="QUINONE OXIDOREDUCTASE"/>
    <property type="match status" value="1"/>
</dbReference>
<dbReference type="CDD" id="cd08253">
    <property type="entry name" value="zeta_crystallin"/>
    <property type="match status" value="1"/>
</dbReference>
<keyword evidence="4" id="KW-1185">Reference proteome</keyword>
<evidence type="ECO:0000259" key="2">
    <source>
        <dbReference type="SMART" id="SM00829"/>
    </source>
</evidence>
<dbReference type="RefSeq" id="WP_357986705.1">
    <property type="nucleotide sequence ID" value="NZ_JBFAIH010000028.1"/>
</dbReference>
<evidence type="ECO:0000256" key="1">
    <source>
        <dbReference type="ARBA" id="ARBA00022857"/>
    </source>
</evidence>
<dbReference type="Proteomes" id="UP001551658">
    <property type="component" value="Unassembled WGS sequence"/>
</dbReference>
<dbReference type="EMBL" id="JBFAIH010000028">
    <property type="protein sequence ID" value="MEV0367333.1"/>
    <property type="molecule type" value="Genomic_DNA"/>
</dbReference>
<dbReference type="InterPro" id="IPR020843">
    <property type="entry name" value="ER"/>
</dbReference>
<feature type="domain" description="Enoyl reductase (ER)" evidence="2">
    <location>
        <begin position="11"/>
        <end position="318"/>
    </location>
</feature>
<dbReference type="Pfam" id="PF08240">
    <property type="entry name" value="ADH_N"/>
    <property type="match status" value="1"/>
</dbReference>
<dbReference type="SMART" id="SM00829">
    <property type="entry name" value="PKS_ER"/>
    <property type="match status" value="1"/>
</dbReference>
<evidence type="ECO:0000313" key="4">
    <source>
        <dbReference type="Proteomes" id="UP001551658"/>
    </source>
</evidence>
<sequence>MLAAWYDHNGSAHDVLRVGELPDPHPGPGEVRVQVRVSGVNPGETKKREGWLGSTMPYHHVIPHSDAAGTIDAVGDGVDAARVGQRVWVYGAQSYRPFGTAAEYCVVPADLAVELPAQVSDDVAACLGITAHRAVFADGPVRDRIVLVHGVLGAVGSLAAQLAVRAGATVIGTVRRGRDRDVPAAAVAPYLVALDEPDPAAAIRAHAPDGVDRIIEVSLSDNAALDTEIAALGATIAAYATRAADTAIPFWPMLFANLTLCLLGSDDFPAAAKRDAVRDLTDLAAADPYIHVAQRYPLEQIATAHERVDEPGHGRILLTLPD</sequence>
<dbReference type="InterPro" id="IPR036291">
    <property type="entry name" value="NAD(P)-bd_dom_sf"/>
</dbReference>
<dbReference type="InterPro" id="IPR051603">
    <property type="entry name" value="Zinc-ADH_QOR/CCCR"/>
</dbReference>
<dbReference type="Gene3D" id="3.40.50.720">
    <property type="entry name" value="NAD(P)-binding Rossmann-like Domain"/>
    <property type="match status" value="1"/>
</dbReference>
<organism evidence="3 4">
    <name type="scientific">Nocardia fusca</name>
    <dbReference type="NCBI Taxonomy" id="941183"/>
    <lineage>
        <taxon>Bacteria</taxon>
        <taxon>Bacillati</taxon>
        <taxon>Actinomycetota</taxon>
        <taxon>Actinomycetes</taxon>
        <taxon>Mycobacteriales</taxon>
        <taxon>Nocardiaceae</taxon>
        <taxon>Nocardia</taxon>
    </lineage>
</organism>
<dbReference type="SUPFAM" id="SSF51735">
    <property type="entry name" value="NAD(P)-binding Rossmann-fold domains"/>
    <property type="match status" value="1"/>
</dbReference>
<proteinExistence type="predicted"/>
<accession>A0ABV3FIL3</accession>
<keyword evidence="1" id="KW-0521">NADP</keyword>
<comment type="caution">
    <text evidence="3">The sequence shown here is derived from an EMBL/GenBank/DDBJ whole genome shotgun (WGS) entry which is preliminary data.</text>
</comment>
<dbReference type="InterPro" id="IPR013154">
    <property type="entry name" value="ADH-like_N"/>
</dbReference>
<dbReference type="Gene3D" id="3.90.180.10">
    <property type="entry name" value="Medium-chain alcohol dehydrogenases, catalytic domain"/>
    <property type="match status" value="1"/>
</dbReference>
<dbReference type="InterPro" id="IPR011032">
    <property type="entry name" value="GroES-like_sf"/>
</dbReference>